<evidence type="ECO:0000259" key="3">
    <source>
        <dbReference type="Pfam" id="PF02769"/>
    </source>
</evidence>
<dbReference type="PANTHER" id="PTHR30303">
    <property type="entry name" value="HYDROGENASE ISOENZYMES FORMATION PROTEIN HYPE"/>
    <property type="match status" value="1"/>
</dbReference>
<dbReference type="CDD" id="cd06061">
    <property type="entry name" value="PurM-like1"/>
    <property type="match status" value="1"/>
</dbReference>
<keyword evidence="5" id="KW-1185">Reference proteome</keyword>
<evidence type="ECO:0000259" key="2">
    <source>
        <dbReference type="Pfam" id="PF00586"/>
    </source>
</evidence>
<evidence type="ECO:0000313" key="4">
    <source>
        <dbReference type="EMBL" id="AWV97439.1"/>
    </source>
</evidence>
<dbReference type="RefSeq" id="WP_111370541.1">
    <property type="nucleotide sequence ID" value="NZ_CP029480.1"/>
</dbReference>
<reference evidence="4 5" key="1">
    <citation type="submission" date="2018-05" db="EMBL/GenBank/DDBJ databases">
        <title>Complete genome sequence of Arcticibacterium luteifluviistationis SM1504T, a cytophagaceae bacterium isolated from Arctic surface seawater.</title>
        <authorList>
            <person name="Li Y."/>
            <person name="Qin Q.-L."/>
        </authorList>
    </citation>
    <scope>NUCLEOTIDE SEQUENCE [LARGE SCALE GENOMIC DNA]</scope>
    <source>
        <strain evidence="4 5">SM1504</strain>
    </source>
</reference>
<proteinExistence type="inferred from homology"/>
<dbReference type="SUPFAM" id="SSF55326">
    <property type="entry name" value="PurM N-terminal domain-like"/>
    <property type="match status" value="1"/>
</dbReference>
<evidence type="ECO:0000313" key="5">
    <source>
        <dbReference type="Proteomes" id="UP000249873"/>
    </source>
</evidence>
<gene>
    <name evidence="4" type="ORF">DJ013_04340</name>
</gene>
<dbReference type="OrthoDB" id="9801934at2"/>
<dbReference type="InterPro" id="IPR011854">
    <property type="entry name" value="HypE"/>
</dbReference>
<dbReference type="Pfam" id="PF00586">
    <property type="entry name" value="AIRS"/>
    <property type="match status" value="1"/>
</dbReference>
<feature type="domain" description="PurM-like C-terminal" evidence="3">
    <location>
        <begin position="159"/>
        <end position="318"/>
    </location>
</feature>
<dbReference type="GO" id="GO:0051604">
    <property type="term" value="P:protein maturation"/>
    <property type="evidence" value="ECO:0007669"/>
    <property type="project" value="TreeGrafter"/>
</dbReference>
<dbReference type="EMBL" id="CP029480">
    <property type="protein sequence ID" value="AWV97439.1"/>
    <property type="molecule type" value="Genomic_DNA"/>
</dbReference>
<sequence length="351" mass="37846">MSEKLGKIDSHIFEQFISQKCGSKRDEVAVGPQFGVDVSLVDLPGGMAMAMTSDPLSLIPSLGLEESAWLSVQLMANDMATTGFAPMYGQFVLNLPSTFSKADFQVYWDYVHGFCSKIGIAITGGHTGFIEGQNSTIAGGGTFISVAPKEQMLVSKYAKAGDAILVTKTCAISSAAILAMCFPETVKNKLGNEMQQEASATFYHTSSLEDALTAVGKNHEHKDITAMHDVTEGGVLGAIYELATASNNGAKIYNEKLPIAAIQKEVCQLFELDPRNCIGAGAMIITCKKEAVQDVINRLAVANINCTEVGELVEKQEGIKIIENEKTSDVIYLEDDPYWAAFFKAINTGWK</sequence>
<dbReference type="InterPro" id="IPR036921">
    <property type="entry name" value="PurM-like_N_sf"/>
</dbReference>
<organism evidence="4 5">
    <name type="scientific">Arcticibacterium luteifluviistationis</name>
    <dbReference type="NCBI Taxonomy" id="1784714"/>
    <lineage>
        <taxon>Bacteria</taxon>
        <taxon>Pseudomonadati</taxon>
        <taxon>Bacteroidota</taxon>
        <taxon>Cytophagia</taxon>
        <taxon>Cytophagales</taxon>
        <taxon>Leadbetterellaceae</taxon>
        <taxon>Arcticibacterium</taxon>
    </lineage>
</organism>
<dbReference type="KEGG" id="als:DJ013_04340"/>
<protein>
    <submittedName>
        <fullName evidence="4">AIR synthase</fullName>
    </submittedName>
</protein>
<name>A0A2Z4G8C0_9BACT</name>
<dbReference type="Gene3D" id="3.30.1330.10">
    <property type="entry name" value="PurM-like, N-terminal domain"/>
    <property type="match status" value="1"/>
</dbReference>
<dbReference type="PANTHER" id="PTHR30303:SF4">
    <property type="entry name" value="HYDROGENASE EXPRESSION_FORMATION PROTEIN HYPE"/>
    <property type="match status" value="1"/>
</dbReference>
<evidence type="ECO:0000256" key="1">
    <source>
        <dbReference type="ARBA" id="ARBA00006243"/>
    </source>
</evidence>
<comment type="similarity">
    <text evidence="1">Belongs to the HypE family.</text>
</comment>
<feature type="domain" description="PurM-like N-terminal" evidence="2">
    <location>
        <begin position="37"/>
        <end position="139"/>
    </location>
</feature>
<dbReference type="InterPro" id="IPR010918">
    <property type="entry name" value="PurM-like_C_dom"/>
</dbReference>
<dbReference type="Proteomes" id="UP000249873">
    <property type="component" value="Chromosome"/>
</dbReference>
<dbReference type="PIRSF" id="PIRSF005644">
    <property type="entry name" value="Hdrgns_mtr_HypE"/>
    <property type="match status" value="1"/>
</dbReference>
<dbReference type="Gene3D" id="3.90.650.10">
    <property type="entry name" value="PurM-like C-terminal domain"/>
    <property type="match status" value="1"/>
</dbReference>
<dbReference type="InterPro" id="IPR016188">
    <property type="entry name" value="PurM-like_N"/>
</dbReference>
<dbReference type="InterPro" id="IPR036676">
    <property type="entry name" value="PurM-like_C_sf"/>
</dbReference>
<dbReference type="AlphaFoldDB" id="A0A2Z4G8C0"/>
<dbReference type="SUPFAM" id="SSF56042">
    <property type="entry name" value="PurM C-terminal domain-like"/>
    <property type="match status" value="1"/>
</dbReference>
<accession>A0A2Z4G8C0</accession>
<dbReference type="Pfam" id="PF02769">
    <property type="entry name" value="AIRS_C"/>
    <property type="match status" value="1"/>
</dbReference>